<reference evidence="3 4" key="1">
    <citation type="submission" date="2018-11" db="EMBL/GenBank/DDBJ databases">
        <title>Genome assembly of Steccherinum ochraceum LE-BIN_3174, the white-rot fungus of the Steccherinaceae family (The Residual Polyporoid clade, Polyporales, Basidiomycota).</title>
        <authorList>
            <person name="Fedorova T.V."/>
            <person name="Glazunova O.A."/>
            <person name="Landesman E.O."/>
            <person name="Moiseenko K.V."/>
            <person name="Psurtseva N.V."/>
            <person name="Savinova O.S."/>
            <person name="Shakhova N.V."/>
            <person name="Tyazhelova T.V."/>
            <person name="Vasina D.V."/>
        </authorList>
    </citation>
    <scope>NUCLEOTIDE SEQUENCE [LARGE SCALE GENOMIC DNA]</scope>
    <source>
        <strain evidence="3 4">LE-BIN_3174</strain>
    </source>
</reference>
<evidence type="ECO:0000256" key="2">
    <source>
        <dbReference type="SAM" id="MobiDB-lite"/>
    </source>
</evidence>
<gene>
    <name evidence="3" type="ORF">EIP91_008745</name>
</gene>
<organism evidence="3 4">
    <name type="scientific">Steccherinum ochraceum</name>
    <dbReference type="NCBI Taxonomy" id="92696"/>
    <lineage>
        <taxon>Eukaryota</taxon>
        <taxon>Fungi</taxon>
        <taxon>Dikarya</taxon>
        <taxon>Basidiomycota</taxon>
        <taxon>Agaricomycotina</taxon>
        <taxon>Agaricomycetes</taxon>
        <taxon>Polyporales</taxon>
        <taxon>Steccherinaceae</taxon>
        <taxon>Steccherinum</taxon>
    </lineage>
</organism>
<protein>
    <recommendedName>
        <fullName evidence="5">EF-hand domain-containing protein</fullName>
    </recommendedName>
</protein>
<proteinExistence type="predicted"/>
<name>A0A4R0RPM0_9APHY</name>
<feature type="region of interest" description="Disordered" evidence="2">
    <location>
        <begin position="268"/>
        <end position="291"/>
    </location>
</feature>
<feature type="compositionally biased region" description="Basic and acidic residues" evidence="2">
    <location>
        <begin position="228"/>
        <end position="237"/>
    </location>
</feature>
<evidence type="ECO:0000313" key="3">
    <source>
        <dbReference type="EMBL" id="TCD69103.1"/>
    </source>
</evidence>
<dbReference type="AlphaFoldDB" id="A0A4R0RPM0"/>
<feature type="compositionally biased region" description="Low complexity" evidence="2">
    <location>
        <begin position="18"/>
        <end position="34"/>
    </location>
</feature>
<evidence type="ECO:0008006" key="5">
    <source>
        <dbReference type="Google" id="ProtNLM"/>
    </source>
</evidence>
<dbReference type="OrthoDB" id="2122982at2759"/>
<comment type="caution">
    <text evidence="3">The sequence shown here is derived from an EMBL/GenBank/DDBJ whole genome shotgun (WGS) entry which is preliminary data.</text>
</comment>
<evidence type="ECO:0000313" key="4">
    <source>
        <dbReference type="Proteomes" id="UP000292702"/>
    </source>
</evidence>
<dbReference type="EMBL" id="RWJN01000049">
    <property type="protein sequence ID" value="TCD69103.1"/>
    <property type="molecule type" value="Genomic_DNA"/>
</dbReference>
<feature type="compositionally biased region" description="Low complexity" evidence="2">
    <location>
        <begin position="41"/>
        <end position="54"/>
    </location>
</feature>
<feature type="coiled-coil region" evidence="1">
    <location>
        <begin position="545"/>
        <end position="579"/>
    </location>
</feature>
<dbReference type="Proteomes" id="UP000292702">
    <property type="component" value="Unassembled WGS sequence"/>
</dbReference>
<feature type="region of interest" description="Disordered" evidence="2">
    <location>
        <begin position="203"/>
        <end position="238"/>
    </location>
</feature>
<dbReference type="InterPro" id="IPR018247">
    <property type="entry name" value="EF_Hand_1_Ca_BS"/>
</dbReference>
<accession>A0A4R0RPM0</accession>
<keyword evidence="1" id="KW-0175">Coiled coil</keyword>
<feature type="compositionally biased region" description="Polar residues" evidence="2">
    <location>
        <begin position="212"/>
        <end position="222"/>
    </location>
</feature>
<dbReference type="PROSITE" id="PS00018">
    <property type="entry name" value="EF_HAND_1"/>
    <property type="match status" value="1"/>
</dbReference>
<keyword evidence="4" id="KW-1185">Reference proteome</keyword>
<dbReference type="STRING" id="92696.A0A4R0RPM0"/>
<feature type="region of interest" description="Disordered" evidence="2">
    <location>
        <begin position="1"/>
        <end position="87"/>
    </location>
</feature>
<sequence length="1110" mass="124229">MDQQWRGYAPPSDTPDPRLTASRTSPASSASSLPTSPPNWSSQQQSQQQYQTQQNDAQYWPQIQSQMPPTQASEAYNGPVQLSQAQNPLHRSPAVHYGHPSNANLDVLAHTTVELAESNHSPIPTPAPSPMRIPASLPQTSSDSDYRYDVTRSPEERVGTDHGYAPSYFPQTSPYVALASNNNSPQLLAVAPRSSNPSYQLANRDTDHPTTIAMSRTASDAPTSVAAEMHERTEQRKRQSLMFDAPAQENEIYLKISQQPRVLQVTNTSVEGSDDGSGDSSTESPDSEKPQGFLQTVISGISAVAAMVQDDTVQAVVSTAASTVSSVVPLNDLQSELVNQFPIISDLLTDVAKIHPAISVIVVAFKVAVQFYVARRENDQKVTVVHAAMRDMMRVLFELRDIDPSSDRGQGIATQLQMMCKTAAGHIERCAHSCETYCKQGSFAKYAKALKWKSVFQSLVDDFDKQQEMFSRAIIISIYKTVGSIERKLDAGYHEALQKVADAEQQRGQPTEATAKATVFSLENTATNEIVEPEAALAANLDTFKRKFELRAETISSELQVLQKRFQEAQDAIVDKVDETGRKMMKAIAAGPHELVTDKVLQGIWEEMGWKRNVKAERFVTTLRDCFQDRFRSEYNVEDAWALKYINMAWLGPITDALDEDSSGYITIGELNEFTDSCPRNLDWNVPQWIAYWAVGWQLAAEDYRSRIYKMVKDMSAMVPFILPENRPSVGRYLWLLHLVCAEMLFAFHISETAEQESLVKFKDYIDSEQARIERNLCKVEYHIDALDTVQAITGPGRLEGYIFPLLFCLIKEHLRILADEGRGRVLPDDTLMNARNSLRVIHTSVRNRVQDIAVSFRQRGLDPKLKFQTFACRLYHHMFDNAELWSMSRMMDPHMADRFPALLRPPSVLRTVDSQRQPARQGNPTNSPFFSAKHYNVSCRLVSCGARDIEGLRFILEQLDQCQLLEFHKSDITIKVHHRPTHDTLRLSIGVSRTDLPVVYQAGLQALRQARQRLSETTMVVSRPEDHGSAPVGSWTVYALCKRINKWQAIPTCLRSPKATSSATIANVAGHSHALTVDSHSQDTPVYTTATIMMMTSAVTDAMVGQELP</sequence>
<evidence type="ECO:0000256" key="1">
    <source>
        <dbReference type="SAM" id="Coils"/>
    </source>
</evidence>
<feature type="compositionally biased region" description="Polar residues" evidence="2">
    <location>
        <begin position="55"/>
        <end position="87"/>
    </location>
</feature>